<protein>
    <submittedName>
        <fullName evidence="10">Polar amino acid ABC transporter, inner membrane subunit</fullName>
    </submittedName>
</protein>
<gene>
    <name evidence="10" type="ORF">BSU04_20255</name>
</gene>
<sequence>MVGLPLALARVSGNCYISRTAGLIIQIKQGVPLPVVMFLAYFGLSLGGLEVPALVAAGVALSLYAGAYLGEIWRGCIEAVPKAQWEAAECLALSNSQRLIFVILPQSIRMAIPPTVGFLVQIVKDTSNAVVIGFFDLTYSAKVLNNATFKPFLIFTLAALTYFIMCYPLTLVAGYAERVLSKSGEGRHSH</sequence>
<evidence type="ECO:0000313" key="10">
    <source>
        <dbReference type="EMBL" id="OXC76781.1"/>
    </source>
</evidence>
<reference evidence="11" key="1">
    <citation type="submission" date="2017-01" db="EMBL/GenBank/DDBJ databases">
        <title>Genome Analysis of Deinococcus marmoris KOPRI26562.</title>
        <authorList>
            <person name="Kim J.H."/>
            <person name="Oh H.-M."/>
        </authorList>
    </citation>
    <scope>NUCLEOTIDE SEQUENCE [LARGE SCALE GENOMIC DNA]</scope>
    <source>
        <strain evidence="11">PAMC 26633</strain>
    </source>
</reference>
<dbReference type="PANTHER" id="PTHR30614:SF34">
    <property type="entry name" value="BLR6398 PROTEIN"/>
    <property type="match status" value="1"/>
</dbReference>
<comment type="subcellular location">
    <subcellularLocation>
        <location evidence="1">Cell inner membrane</location>
        <topology evidence="1">Multi-pass membrane protein</topology>
    </subcellularLocation>
    <subcellularLocation>
        <location evidence="8">Cell membrane</location>
        <topology evidence="8">Multi-pass membrane protein</topology>
    </subcellularLocation>
</comment>
<feature type="transmembrane region" description="Helical" evidence="8">
    <location>
        <begin position="152"/>
        <end position="176"/>
    </location>
</feature>
<evidence type="ECO:0000256" key="7">
    <source>
        <dbReference type="ARBA" id="ARBA00023136"/>
    </source>
</evidence>
<evidence type="ECO:0000256" key="8">
    <source>
        <dbReference type="RuleBase" id="RU363032"/>
    </source>
</evidence>
<evidence type="ECO:0000256" key="4">
    <source>
        <dbReference type="ARBA" id="ARBA00022475"/>
    </source>
</evidence>
<dbReference type="AlphaFoldDB" id="A0A226X007"/>
<dbReference type="Pfam" id="PF00528">
    <property type="entry name" value="BPD_transp_1"/>
    <property type="match status" value="1"/>
</dbReference>
<organism evidence="10 11">
    <name type="scientific">Caballeronia sordidicola</name>
    <name type="common">Burkholderia sordidicola</name>
    <dbReference type="NCBI Taxonomy" id="196367"/>
    <lineage>
        <taxon>Bacteria</taxon>
        <taxon>Pseudomonadati</taxon>
        <taxon>Pseudomonadota</taxon>
        <taxon>Betaproteobacteria</taxon>
        <taxon>Burkholderiales</taxon>
        <taxon>Burkholderiaceae</taxon>
        <taxon>Caballeronia</taxon>
    </lineage>
</organism>
<dbReference type="GO" id="GO:0022857">
    <property type="term" value="F:transmembrane transporter activity"/>
    <property type="evidence" value="ECO:0007669"/>
    <property type="project" value="InterPro"/>
</dbReference>
<evidence type="ECO:0000256" key="6">
    <source>
        <dbReference type="ARBA" id="ARBA00022989"/>
    </source>
</evidence>
<name>A0A226X007_CABSO</name>
<keyword evidence="3 8" id="KW-0813">Transport</keyword>
<comment type="similarity">
    <text evidence="2">Belongs to the binding-protein-dependent transport system permease family. HisMQ subfamily.</text>
</comment>
<comment type="caution">
    <text evidence="10">The sequence shown here is derived from an EMBL/GenBank/DDBJ whole genome shotgun (WGS) entry which is preliminary data.</text>
</comment>
<feature type="transmembrane region" description="Helical" evidence="8">
    <location>
        <begin position="38"/>
        <end position="64"/>
    </location>
</feature>
<keyword evidence="4" id="KW-1003">Cell membrane</keyword>
<keyword evidence="5 8" id="KW-0812">Transmembrane</keyword>
<keyword evidence="7 8" id="KW-0472">Membrane</keyword>
<dbReference type="CDD" id="cd06261">
    <property type="entry name" value="TM_PBP2"/>
    <property type="match status" value="1"/>
</dbReference>
<dbReference type="GO" id="GO:0006865">
    <property type="term" value="P:amino acid transport"/>
    <property type="evidence" value="ECO:0007669"/>
    <property type="project" value="TreeGrafter"/>
</dbReference>
<keyword evidence="6 8" id="KW-1133">Transmembrane helix</keyword>
<dbReference type="InterPro" id="IPR000515">
    <property type="entry name" value="MetI-like"/>
</dbReference>
<dbReference type="PROSITE" id="PS50928">
    <property type="entry name" value="ABC_TM1"/>
    <property type="match status" value="1"/>
</dbReference>
<dbReference type="NCBIfam" id="TIGR01726">
    <property type="entry name" value="HEQRo_perm_3TM"/>
    <property type="match status" value="1"/>
</dbReference>
<evidence type="ECO:0000259" key="9">
    <source>
        <dbReference type="PROSITE" id="PS50928"/>
    </source>
</evidence>
<dbReference type="Proteomes" id="UP000214720">
    <property type="component" value="Unassembled WGS sequence"/>
</dbReference>
<dbReference type="SUPFAM" id="SSF161098">
    <property type="entry name" value="MetI-like"/>
    <property type="match status" value="1"/>
</dbReference>
<evidence type="ECO:0000256" key="3">
    <source>
        <dbReference type="ARBA" id="ARBA00022448"/>
    </source>
</evidence>
<accession>A0A226X007</accession>
<evidence type="ECO:0000256" key="2">
    <source>
        <dbReference type="ARBA" id="ARBA00010072"/>
    </source>
</evidence>
<evidence type="ECO:0000256" key="5">
    <source>
        <dbReference type="ARBA" id="ARBA00022692"/>
    </source>
</evidence>
<dbReference type="InterPro" id="IPR043429">
    <property type="entry name" value="ArtM/GltK/GlnP/TcyL/YhdX-like"/>
</dbReference>
<feature type="domain" description="ABC transmembrane type-1" evidence="9">
    <location>
        <begin position="1"/>
        <end position="173"/>
    </location>
</feature>
<dbReference type="Gene3D" id="1.10.3720.10">
    <property type="entry name" value="MetI-like"/>
    <property type="match status" value="1"/>
</dbReference>
<dbReference type="PANTHER" id="PTHR30614">
    <property type="entry name" value="MEMBRANE COMPONENT OF AMINO ACID ABC TRANSPORTER"/>
    <property type="match status" value="1"/>
</dbReference>
<dbReference type="EMBL" id="MTHB01000117">
    <property type="protein sequence ID" value="OXC76781.1"/>
    <property type="molecule type" value="Genomic_DNA"/>
</dbReference>
<proteinExistence type="inferred from homology"/>
<evidence type="ECO:0000256" key="1">
    <source>
        <dbReference type="ARBA" id="ARBA00004429"/>
    </source>
</evidence>
<dbReference type="InterPro" id="IPR010065">
    <property type="entry name" value="AA_ABC_transptr_permease_3TM"/>
</dbReference>
<dbReference type="GO" id="GO:0043190">
    <property type="term" value="C:ATP-binding cassette (ABC) transporter complex"/>
    <property type="evidence" value="ECO:0007669"/>
    <property type="project" value="InterPro"/>
</dbReference>
<dbReference type="InterPro" id="IPR035906">
    <property type="entry name" value="MetI-like_sf"/>
</dbReference>
<evidence type="ECO:0000313" key="11">
    <source>
        <dbReference type="Proteomes" id="UP000214720"/>
    </source>
</evidence>